<dbReference type="EMBL" id="JAPFFF010000016">
    <property type="protein sequence ID" value="KAK8865058.1"/>
    <property type="molecule type" value="Genomic_DNA"/>
</dbReference>
<dbReference type="Proteomes" id="UP001470230">
    <property type="component" value="Unassembled WGS sequence"/>
</dbReference>
<proteinExistence type="predicted"/>
<accession>A0ABR2IMD6</accession>
<gene>
    <name evidence="1" type="ORF">M9Y10_010588</name>
</gene>
<keyword evidence="2" id="KW-1185">Reference proteome</keyword>
<name>A0ABR2IMD6_9EUKA</name>
<evidence type="ECO:0000313" key="2">
    <source>
        <dbReference type="Proteomes" id="UP001470230"/>
    </source>
</evidence>
<reference evidence="1 2" key="1">
    <citation type="submission" date="2024-04" db="EMBL/GenBank/DDBJ databases">
        <title>Tritrichomonas musculus Genome.</title>
        <authorList>
            <person name="Alves-Ferreira E."/>
            <person name="Grigg M."/>
            <person name="Lorenzi H."/>
            <person name="Galac M."/>
        </authorList>
    </citation>
    <scope>NUCLEOTIDE SEQUENCE [LARGE SCALE GENOMIC DNA]</scope>
    <source>
        <strain evidence="1 2">EAF2021</strain>
    </source>
</reference>
<evidence type="ECO:0000313" key="1">
    <source>
        <dbReference type="EMBL" id="KAK8865058.1"/>
    </source>
</evidence>
<organism evidence="1 2">
    <name type="scientific">Tritrichomonas musculus</name>
    <dbReference type="NCBI Taxonomy" id="1915356"/>
    <lineage>
        <taxon>Eukaryota</taxon>
        <taxon>Metamonada</taxon>
        <taxon>Parabasalia</taxon>
        <taxon>Tritrichomonadida</taxon>
        <taxon>Tritrichomonadidae</taxon>
        <taxon>Tritrichomonas</taxon>
    </lineage>
</organism>
<protein>
    <submittedName>
        <fullName evidence="1">Uncharacterized protein</fullName>
    </submittedName>
</protein>
<comment type="caution">
    <text evidence="1">The sequence shown here is derived from an EMBL/GenBank/DDBJ whole genome shotgun (WGS) entry which is preliminary data.</text>
</comment>
<sequence length="109" mass="12651">MKRSRKPRVPACFSRTFVPERVVSMNLLDGFVAQGSRGEKLVEEMVGMPLENISKNGLCKLAVIVSHLIDIKLPRNIYRRKDLMVKWFQDNEDKINVYKPFICVKTIKQ</sequence>